<evidence type="ECO:0000256" key="2">
    <source>
        <dbReference type="ARBA" id="ARBA00009263"/>
    </source>
</evidence>
<dbReference type="InterPro" id="IPR016040">
    <property type="entry name" value="NAD(P)-bd_dom"/>
</dbReference>
<evidence type="ECO:0000313" key="7">
    <source>
        <dbReference type="Proteomes" id="UP001206639"/>
    </source>
</evidence>
<accession>A0ABT2MIT4</accession>
<comment type="similarity">
    <text evidence="2">Belongs to the NAD(P)-dependent epimerase/dehydratase family. GDP-mannose 4,6-dehydratase subfamily.</text>
</comment>
<evidence type="ECO:0000256" key="1">
    <source>
        <dbReference type="ARBA" id="ARBA00001937"/>
    </source>
</evidence>
<dbReference type="PANTHER" id="PTHR43715">
    <property type="entry name" value="GDP-MANNOSE 4,6-DEHYDRATASE"/>
    <property type="match status" value="1"/>
</dbReference>
<dbReference type="InterPro" id="IPR006368">
    <property type="entry name" value="GDP_Man_deHydtase"/>
</dbReference>
<dbReference type="EC" id="4.2.1.47" evidence="3"/>
<evidence type="ECO:0000256" key="3">
    <source>
        <dbReference type="ARBA" id="ARBA00011989"/>
    </source>
</evidence>
<dbReference type="InterPro" id="IPR036291">
    <property type="entry name" value="NAD(P)-bd_dom_sf"/>
</dbReference>
<keyword evidence="7" id="KW-1185">Reference proteome</keyword>
<sequence>MSGDGGTALVTGVTGQDGRYLAELLVDRDYQVHGVPSPRAGAVPAGVTPHTTDLLDSDAVAALVQKVQPDLVFHLAAVSSVAASWADPTSTARVNALSTATLLDSCLRVQDGSGRKITVVNASTCEIFAGAGDSPQTEATPVQPISPYGAAKAMGHMMCQVYRAKGLEATNAILYNHESPRRPERFVTRKITKAVAAIAAGRQDRLVLGDLSIKRDWGWAPDYVEAMYRMALHGKGDDFVVATGAAHSIAEFVEAAFAIAGVSQWRQYVESDDALLRPADRTVMVGDAAKASALLDWRPSLTFADIVEAMVVSDLEQERIS</sequence>
<reference evidence="7" key="1">
    <citation type="submission" date="2023-07" db="EMBL/GenBank/DDBJ databases">
        <authorList>
            <person name="Deng Y."/>
            <person name="Zhang Y.-Q."/>
        </authorList>
    </citation>
    <scope>NUCLEOTIDE SEQUENCE [LARGE SCALE GENOMIC DNA]</scope>
    <source>
        <strain evidence="7">CPCC 205710</strain>
    </source>
</reference>
<feature type="domain" description="NAD(P)-binding" evidence="5">
    <location>
        <begin position="9"/>
        <end position="310"/>
    </location>
</feature>
<evidence type="ECO:0000256" key="4">
    <source>
        <dbReference type="ARBA" id="ARBA00023239"/>
    </source>
</evidence>
<dbReference type="Gene3D" id="3.40.50.720">
    <property type="entry name" value="NAD(P)-binding Rossmann-like Domain"/>
    <property type="match status" value="1"/>
</dbReference>
<dbReference type="GO" id="GO:0008446">
    <property type="term" value="F:GDP-mannose 4,6-dehydratase activity"/>
    <property type="evidence" value="ECO:0007669"/>
    <property type="project" value="UniProtKB-EC"/>
</dbReference>
<comment type="cofactor">
    <cofactor evidence="1">
        <name>NADP(+)</name>
        <dbReference type="ChEBI" id="CHEBI:58349"/>
    </cofactor>
</comment>
<dbReference type="EMBL" id="JAODWD010000005">
    <property type="protein sequence ID" value="MCT7660886.1"/>
    <property type="molecule type" value="Genomic_DNA"/>
</dbReference>
<proteinExistence type="inferred from homology"/>
<dbReference type="RefSeq" id="WP_260994953.1">
    <property type="nucleotide sequence ID" value="NZ_JAODWD010000005.1"/>
</dbReference>
<dbReference type="Gene3D" id="3.90.25.10">
    <property type="entry name" value="UDP-galactose 4-epimerase, domain 1"/>
    <property type="match status" value="1"/>
</dbReference>
<dbReference type="CDD" id="cd05260">
    <property type="entry name" value="GDP_MD_SDR_e"/>
    <property type="match status" value="1"/>
</dbReference>
<protein>
    <recommendedName>
        <fullName evidence="3">GDP-mannose 4,6-dehydratase</fullName>
        <ecNumber evidence="3">4.2.1.47</ecNumber>
    </recommendedName>
</protein>
<comment type="caution">
    <text evidence="6">The sequence shown here is derived from an EMBL/GenBank/DDBJ whole genome shotgun (WGS) entry which is preliminary data.</text>
</comment>
<gene>
    <name evidence="6" type="ORF">N4S67_21005</name>
</gene>
<organism evidence="6 7">
    <name type="scientific">Mycobacterium deserti</name>
    <dbReference type="NCBI Taxonomy" id="2978347"/>
    <lineage>
        <taxon>Bacteria</taxon>
        <taxon>Bacillati</taxon>
        <taxon>Actinomycetota</taxon>
        <taxon>Actinomycetes</taxon>
        <taxon>Mycobacteriales</taxon>
        <taxon>Mycobacteriaceae</taxon>
        <taxon>Mycobacterium</taxon>
    </lineage>
</organism>
<name>A0ABT2MIT4_9MYCO</name>
<dbReference type="PANTHER" id="PTHR43715:SF1">
    <property type="entry name" value="GDP-MANNOSE 4,6 DEHYDRATASE"/>
    <property type="match status" value="1"/>
</dbReference>
<dbReference type="SUPFAM" id="SSF51735">
    <property type="entry name" value="NAD(P)-binding Rossmann-fold domains"/>
    <property type="match status" value="1"/>
</dbReference>
<evidence type="ECO:0000313" key="6">
    <source>
        <dbReference type="EMBL" id="MCT7660886.1"/>
    </source>
</evidence>
<dbReference type="Proteomes" id="UP001206639">
    <property type="component" value="Unassembled WGS sequence"/>
</dbReference>
<dbReference type="Pfam" id="PF16363">
    <property type="entry name" value="GDP_Man_Dehyd"/>
    <property type="match status" value="1"/>
</dbReference>
<keyword evidence="4 6" id="KW-0456">Lyase</keyword>
<evidence type="ECO:0000259" key="5">
    <source>
        <dbReference type="Pfam" id="PF16363"/>
    </source>
</evidence>